<dbReference type="InterPro" id="IPR003587">
    <property type="entry name" value="Hint_dom_N"/>
</dbReference>
<evidence type="ECO:0000256" key="1">
    <source>
        <dbReference type="ARBA" id="ARBA00004613"/>
    </source>
</evidence>
<dbReference type="NCBIfam" id="TIGR01643">
    <property type="entry name" value="YD_repeat_2x"/>
    <property type="match status" value="3"/>
</dbReference>
<evidence type="ECO:0000256" key="3">
    <source>
        <dbReference type="ARBA" id="ARBA00022737"/>
    </source>
</evidence>
<keyword evidence="9" id="KW-1185">Reference proteome</keyword>
<protein>
    <recommendedName>
        <fullName evidence="7">WW domain-containing protein</fullName>
    </recommendedName>
</protein>
<proteinExistence type="predicted"/>
<dbReference type="Pfam" id="PF03534">
    <property type="entry name" value="SpvB"/>
    <property type="match status" value="1"/>
</dbReference>
<feature type="domain" description="WW" evidence="7">
    <location>
        <begin position="226"/>
        <end position="251"/>
    </location>
</feature>
<dbReference type="NCBIfam" id="TIGR03696">
    <property type="entry name" value="Rhs_assc_core"/>
    <property type="match status" value="1"/>
</dbReference>
<dbReference type="InterPro" id="IPR001202">
    <property type="entry name" value="WW_dom"/>
</dbReference>
<dbReference type="EMBL" id="MSIE01000140">
    <property type="protein sequence ID" value="OLF05402.1"/>
    <property type="molecule type" value="Genomic_DNA"/>
</dbReference>
<dbReference type="InterPro" id="IPR050708">
    <property type="entry name" value="T6SS_VgrG/RHS"/>
</dbReference>
<dbReference type="GO" id="GO:0005737">
    <property type="term" value="C:cytoplasm"/>
    <property type="evidence" value="ECO:0007669"/>
    <property type="project" value="InterPro"/>
</dbReference>
<feature type="region of interest" description="Disordered" evidence="5">
    <location>
        <begin position="28"/>
        <end position="79"/>
    </location>
</feature>
<dbReference type="CDD" id="cd00081">
    <property type="entry name" value="Hint"/>
    <property type="match status" value="1"/>
</dbReference>
<feature type="chain" id="PRO_5012638334" description="WW domain-containing protein" evidence="6">
    <location>
        <begin position="28"/>
        <end position="2071"/>
    </location>
</feature>
<feature type="signal peptide" evidence="6">
    <location>
        <begin position="1"/>
        <end position="27"/>
    </location>
</feature>
<organism evidence="8 9">
    <name type="scientific">Actinophytocola xanthii</name>
    <dbReference type="NCBI Taxonomy" id="1912961"/>
    <lineage>
        <taxon>Bacteria</taxon>
        <taxon>Bacillati</taxon>
        <taxon>Actinomycetota</taxon>
        <taxon>Actinomycetes</taxon>
        <taxon>Pseudonocardiales</taxon>
        <taxon>Pseudonocardiaceae</taxon>
    </lineage>
</organism>
<dbReference type="InterPro" id="IPR003284">
    <property type="entry name" value="Sal_SpvB"/>
</dbReference>
<evidence type="ECO:0000256" key="5">
    <source>
        <dbReference type="SAM" id="MobiDB-lite"/>
    </source>
</evidence>
<keyword evidence="2" id="KW-0964">Secreted</keyword>
<dbReference type="InterPro" id="IPR056823">
    <property type="entry name" value="TEN-like_YD-shell"/>
</dbReference>
<evidence type="ECO:0000256" key="6">
    <source>
        <dbReference type="SAM" id="SignalP"/>
    </source>
</evidence>
<evidence type="ECO:0000313" key="9">
    <source>
        <dbReference type="Proteomes" id="UP000185596"/>
    </source>
</evidence>
<keyword evidence="3" id="KW-0677">Repeat</keyword>
<dbReference type="InterPro" id="IPR030934">
    <property type="entry name" value="Intein_C"/>
</dbReference>
<dbReference type="SUPFAM" id="SSF51294">
    <property type="entry name" value="Hedgehog/intein (Hint) domain"/>
    <property type="match status" value="1"/>
</dbReference>
<dbReference type="NCBIfam" id="TIGR01443">
    <property type="entry name" value="intein_Cterm"/>
    <property type="match status" value="1"/>
</dbReference>
<dbReference type="InterPro" id="IPR022385">
    <property type="entry name" value="Rhs_assc_core"/>
</dbReference>
<dbReference type="Pfam" id="PF07591">
    <property type="entry name" value="PT-HINT"/>
    <property type="match status" value="1"/>
</dbReference>
<evidence type="ECO:0000256" key="4">
    <source>
        <dbReference type="ARBA" id="ARBA00023026"/>
    </source>
</evidence>
<dbReference type="PANTHER" id="PTHR32305">
    <property type="match status" value="1"/>
</dbReference>
<evidence type="ECO:0000313" key="8">
    <source>
        <dbReference type="EMBL" id="OLF05402.1"/>
    </source>
</evidence>
<dbReference type="InterPro" id="IPR036844">
    <property type="entry name" value="Hint_dom_sf"/>
</dbReference>
<dbReference type="PROSITE" id="PS01159">
    <property type="entry name" value="WW_DOMAIN_1"/>
    <property type="match status" value="1"/>
</dbReference>
<comment type="subcellular location">
    <subcellularLocation>
        <location evidence="1">Secreted</location>
    </subcellularLocation>
</comment>
<dbReference type="InterPro" id="IPR006530">
    <property type="entry name" value="YD"/>
</dbReference>
<accession>A0A1Q8BTK9</accession>
<comment type="caution">
    <text evidence="8">The sequence shown here is derived from an EMBL/GenBank/DDBJ whole genome shotgun (WGS) entry which is preliminary data.</text>
</comment>
<dbReference type="PROSITE" id="PS50818">
    <property type="entry name" value="INTEIN_C_TER"/>
    <property type="match status" value="1"/>
</dbReference>
<reference evidence="8 9" key="1">
    <citation type="submission" date="2016-12" db="EMBL/GenBank/DDBJ databases">
        <title>The draft genome sequence of Actinophytocola sp. 11-183.</title>
        <authorList>
            <person name="Wang W."/>
            <person name="Yuan L."/>
        </authorList>
    </citation>
    <scope>NUCLEOTIDE SEQUENCE [LARGE SCALE GENOMIC DNA]</scope>
    <source>
        <strain evidence="8 9">11-183</strain>
    </source>
</reference>
<dbReference type="GO" id="GO:0005576">
    <property type="term" value="C:extracellular region"/>
    <property type="evidence" value="ECO:0007669"/>
    <property type="project" value="UniProtKB-SubCell"/>
</dbReference>
<sequence>MRGAAFFLIAVLTATLLQVTQPAVALAQDGPSVPLPTTPSVGGSQAGRHTPATGDQTAPGALSGEQAGRTTLPGAGTYTATSLNRSASWEVSGQTGDFTWAYPLPVPPSPGGLEPTLGLSYSSGAVDGLTSSTNNQASWIGDGWSLWPGFIERRYRSCADDLQGVADPKPADLCWHTDNAVLSLNGSGSELVRVGESSTWKAKNDDGSRIQHLTTGDNEDNDHETWKVTTVDGTQYFYGSSSASKSTWTVPVYGDDAGEPCNKPAEGFAGSWCNQAYRWNLDKVVDRHGNMVRYHYQTETNFYGRNKNSAATEYVRSGWLDHVDYGLRVDDAAIPASGQVSFTVADRCVPGTDCTTNPFSKPANLPDVPLDLRCTGGTCVDKWAPSFWTTKRLTTVTTKARHNGQLVAVDSWTLRHIFPDPGDGEKPAMWLKGIKHTGHTGTTAIELPEVTFDGVRKPNRVHGTDGYSKLIRLRMNAIISESGGVTSIGYEEPDCVHGSSMPANAHTNTKRCFPVRWTPPMSPERTDYFHKYVVRSIDEYDGIAGTLAVNTTYEYLDGAAWHWDTSEFVNEDKKNWNEFRGFSRVRIRKGSGADGPKTMTEQRFHRGMHGDKLPTGTREVTLLDSENVGRTDSEWLQGFQYETATFEKEAPSTQTDPVRLTKTVTTPWVEGPTATRGPFKAYIVQAGTTKTYTTLAAGGRRVTRTVTDYDQTYGLPTSVSDLGDEATAADDLCTRTSYRPNTTAWLIDFPSRVETVSRQCGETPAFPEDAIGDTVTYYDGRSDDTPPTTGNATTTRVATTRPAAGPAYVTTATTEYDDHGRVTKAVDALGNATRTAYTPELGGPTTQLVVTTPPVTNVPEGLSTTTTFDPRRGLPTAIVDTNTKRTDLTYDALGRTTQVWLPNRPKAEYGIGNYRFAYEVRTNGPNSVTTTAINPNSGFTTTTDLYDGLLRKRQTQAPAVGGGRLLSDIRYDSHGRPARVTQPYFNSGAVNTQVWLPLDNSVPGANVTSFDGAGRVVSTAFHGFGQKRWETTTTYGGDRTTVTPPTGGVRTTTISDARGRATELRQHNPTGFDATKYGYTSEGQLATITDPGGNVWTYRYDLRGRKVYEDDPDRGESTYVYDDAGQLKSSTDARGATLAYSYDALGRQTALHRDSATGVRVADWTYDTVRWAKGQLATATRYIGSSAYTTRVDGYDGLYQPQILAVEIPEAEGELAGSYTSYLTYRADGSLGSESHAATADLDDEGVVHAYNNLGLPTQTWGGIDNTTVEYVLSTNYTRYGEAQRIELGEGTKRAWLSHYFEDDTRRVKQTVVDAEVPTPMLADYHYTYDDAGKVLSVADKPVNKPTDTQCFRYDHLRRLTEAWTPTTGCGTNPTVTGLGGPAPYWHSHTYDKVGNRATETQHALGGDTTRTYASTGHRLNSVTTTSPGGTRLEEFSYDETGNTATRPDQTLEWDAEGHLASVTDESGAETSFVYTADGTRLLRKTPDAVTLYLGGQEIRLDRHTRDVRTTRYYTHGGQTVAVRTSAGLSWLSSDRNGTAEIAINQTTQQVTQRRHLPFGSARGSVPASWPGERGFVGGSTDSTVGLTHLGAREYDPALGRFISVDPLMSVTDSQQMNGYTYSNNSPITFTDPNGLRVICGGTTNCPYEGEAWTSNPKKAQQYNNARKKKYGADPGKASHALYMGSPILGQSLNKKALQSLRQFGYRGSMKFSRLEALEFSLQSGEAWRIVCQATKGNAEECHPDVWGDGLVKLAQFIYALTPVPDAVDCMGGSVEGCAWLASNAIPGAKLLKGVDEAAEIAHTGQQSCKLGHSFAPGTRVLMADGTSKPIEELELGDKVLATDPETGETSRQPVLATIAGQGQKSLVEITVGDGEHRGTVVATASHLFWSPNQARWVAAGGLREQDIVFSRGASSGLVSKVRHHSQYQKVYNLTVSDIHAYYVLAGDTALLVHNCPGVPRSADGKYAKRSGEPGRDGAADEMTAWEHLELDGAIVRRGETGVRVPGVGARKYDGTVQIDGQWYGIETKGGSAKKKDGQRAFDQWLNSPGNSVQTKDGRTLVGVFDVWIDR</sequence>
<dbReference type="Pfam" id="PF05593">
    <property type="entry name" value="RHS_repeat"/>
    <property type="match status" value="2"/>
</dbReference>
<dbReference type="PANTHER" id="PTHR32305:SF17">
    <property type="entry name" value="TRNA NUCLEASE WAPA"/>
    <property type="match status" value="1"/>
</dbReference>
<keyword evidence="6" id="KW-0732">Signal</keyword>
<dbReference type="Gene3D" id="2.180.10.10">
    <property type="entry name" value="RHS repeat-associated core"/>
    <property type="match status" value="2"/>
</dbReference>
<gene>
    <name evidence="8" type="ORF">BU204_37190</name>
</gene>
<dbReference type="InterPro" id="IPR031325">
    <property type="entry name" value="RHS_repeat"/>
</dbReference>
<keyword evidence="4" id="KW-0843">Virulence</keyword>
<evidence type="ECO:0000256" key="2">
    <source>
        <dbReference type="ARBA" id="ARBA00022525"/>
    </source>
</evidence>
<dbReference type="SMART" id="SM00306">
    <property type="entry name" value="HintN"/>
    <property type="match status" value="1"/>
</dbReference>
<name>A0A1Q8BTK9_9PSEU</name>
<dbReference type="Proteomes" id="UP000185596">
    <property type="component" value="Unassembled WGS sequence"/>
</dbReference>
<dbReference type="STRING" id="1912961.BU204_37190"/>
<dbReference type="Gene3D" id="2.170.16.10">
    <property type="entry name" value="Hedgehog/Intein (Hint) domain"/>
    <property type="match status" value="1"/>
</dbReference>
<dbReference type="Pfam" id="PF25023">
    <property type="entry name" value="TEN_YD-shell"/>
    <property type="match status" value="1"/>
</dbReference>
<evidence type="ECO:0000259" key="7">
    <source>
        <dbReference type="PROSITE" id="PS01159"/>
    </source>
</evidence>